<evidence type="ECO:0000259" key="1">
    <source>
        <dbReference type="Pfam" id="PF13629"/>
    </source>
</evidence>
<dbReference type="InterPro" id="IPR032789">
    <property type="entry name" value="T2SS-T3SS_pil_N"/>
</dbReference>
<evidence type="ECO:0000313" key="3">
    <source>
        <dbReference type="Proteomes" id="UP001593940"/>
    </source>
</evidence>
<dbReference type="EMBL" id="JBHOMY010000009">
    <property type="protein sequence ID" value="MFC1455616.1"/>
    <property type="molecule type" value="Genomic_DNA"/>
</dbReference>
<name>A0ABV6Y2W8_9HYPH</name>
<protein>
    <submittedName>
        <fullName evidence="2">Pilus assembly protein N-terminal domain-containing protein</fullName>
    </submittedName>
</protein>
<evidence type="ECO:0000313" key="2">
    <source>
        <dbReference type="EMBL" id="MFC1455616.1"/>
    </source>
</evidence>
<feature type="domain" description="Pilus formation protein N-terminal" evidence="1">
    <location>
        <begin position="50"/>
        <end position="117"/>
    </location>
</feature>
<gene>
    <name evidence="2" type="ORF">ACETIH_02500</name>
</gene>
<organism evidence="2 3">
    <name type="scientific">Microvirga arabica</name>
    <dbReference type="NCBI Taxonomy" id="1128671"/>
    <lineage>
        <taxon>Bacteria</taxon>
        <taxon>Pseudomonadati</taxon>
        <taxon>Pseudomonadota</taxon>
        <taxon>Alphaproteobacteria</taxon>
        <taxon>Hyphomicrobiales</taxon>
        <taxon>Methylobacteriaceae</taxon>
        <taxon>Microvirga</taxon>
    </lineage>
</organism>
<accession>A0ABV6Y2W8</accession>
<dbReference type="RefSeq" id="WP_377028748.1">
    <property type="nucleotide sequence ID" value="NZ_JBHOMY010000009.1"/>
</dbReference>
<sequence length="155" mass="16137">MFDASWRAVVAIGLVASGTFPTQGRADEMVSQRAVPLKGPSVPVATSVSALRVVLDFAKLLSFEQPARTIIIGNPAIVDGVLNDEYTLVLTGKSVGTTNMIVLDGAGQEMINTTVSVVGNSRQLTTVHQGVTQQVYSCDGPCRPLSAPAAPAPSK</sequence>
<comment type="caution">
    <text evidence="2">The sequence shown here is derived from an EMBL/GenBank/DDBJ whole genome shotgun (WGS) entry which is preliminary data.</text>
</comment>
<reference evidence="2 3" key="1">
    <citation type="submission" date="2024-09" db="EMBL/GenBank/DDBJ databases">
        <title>Nodulacao em especies de Leguminosae Basais da Amazonia e Caracterizacao dos Rizobios e Bacterias Associadas aos Nodulos.</title>
        <authorList>
            <person name="Jambeiro I.C.A."/>
            <person name="Lopes I.S."/>
            <person name="Aguiar E.R.G.R."/>
            <person name="Santos A.F.J."/>
            <person name="Dos Santos J.M.F."/>
            <person name="Gross E."/>
        </authorList>
    </citation>
    <scope>NUCLEOTIDE SEQUENCE [LARGE SCALE GENOMIC DNA]</scope>
    <source>
        <strain evidence="2 3">BRUESC1165</strain>
    </source>
</reference>
<dbReference type="Pfam" id="PF13629">
    <property type="entry name" value="T2SS-T3SS_pil_N"/>
    <property type="match status" value="1"/>
</dbReference>
<proteinExistence type="predicted"/>
<dbReference type="Proteomes" id="UP001593940">
    <property type="component" value="Unassembled WGS sequence"/>
</dbReference>
<keyword evidence="3" id="KW-1185">Reference proteome</keyword>